<feature type="region of interest" description="Disordered" evidence="8">
    <location>
        <begin position="144"/>
        <end position="180"/>
    </location>
</feature>
<name>A0A2G8KC18_STIJA</name>
<dbReference type="Gene3D" id="2.30.30.40">
    <property type="entry name" value="SH3 Domains"/>
    <property type="match status" value="1"/>
</dbReference>
<dbReference type="AlphaFoldDB" id="A0A2G8KC18"/>
<evidence type="ECO:0000256" key="7">
    <source>
        <dbReference type="PROSITE-ProRule" id="PRU01077"/>
    </source>
</evidence>
<protein>
    <submittedName>
        <fullName evidence="11">Uncharacterized protein</fullName>
    </submittedName>
</protein>
<keyword evidence="2 6" id="KW-0728">SH3 domain</keyword>
<accession>A0A2G8KC18</accession>
<dbReference type="STRING" id="307972.A0A2G8KC18"/>
<dbReference type="GO" id="GO:0005737">
    <property type="term" value="C:cytoplasm"/>
    <property type="evidence" value="ECO:0007669"/>
    <property type="project" value="TreeGrafter"/>
</dbReference>
<comment type="caution">
    <text evidence="11">The sequence shown here is derived from an EMBL/GenBank/DDBJ whole genome shotgun (WGS) entry which is preliminary data.</text>
</comment>
<keyword evidence="3" id="KW-0963">Cytoplasm</keyword>
<keyword evidence="4" id="KW-0597">Phosphoprotein</keyword>
<evidence type="ECO:0000313" key="12">
    <source>
        <dbReference type="Proteomes" id="UP000230750"/>
    </source>
</evidence>
<dbReference type="SUPFAM" id="SSF50044">
    <property type="entry name" value="SH3-domain"/>
    <property type="match status" value="1"/>
</dbReference>
<evidence type="ECO:0000256" key="2">
    <source>
        <dbReference type="ARBA" id="ARBA00022443"/>
    </source>
</evidence>
<keyword evidence="12" id="KW-1185">Reference proteome</keyword>
<dbReference type="EMBL" id="MRZV01000708">
    <property type="protein sequence ID" value="PIK45523.1"/>
    <property type="molecule type" value="Genomic_DNA"/>
</dbReference>
<evidence type="ECO:0000259" key="10">
    <source>
        <dbReference type="PROSITE" id="PS51741"/>
    </source>
</evidence>
<dbReference type="PROSITE" id="PS51741">
    <property type="entry name" value="F_BAR"/>
    <property type="match status" value="1"/>
</dbReference>
<evidence type="ECO:0000256" key="3">
    <source>
        <dbReference type="ARBA" id="ARBA00022490"/>
    </source>
</evidence>
<dbReference type="InterPro" id="IPR027267">
    <property type="entry name" value="AH/BAR_dom_sf"/>
</dbReference>
<dbReference type="Pfam" id="PF00611">
    <property type="entry name" value="FCH"/>
    <property type="match status" value="1"/>
</dbReference>
<comment type="subcellular location">
    <subcellularLocation>
        <location evidence="1">Cytoplasm</location>
        <location evidence="1">Cytoskeleton</location>
    </subcellularLocation>
</comment>
<gene>
    <name evidence="11" type="ORF">BSL78_17627</name>
</gene>
<dbReference type="OrthoDB" id="28357at2759"/>
<evidence type="ECO:0000259" key="9">
    <source>
        <dbReference type="PROSITE" id="PS50002"/>
    </source>
</evidence>
<evidence type="ECO:0000256" key="6">
    <source>
        <dbReference type="PROSITE-ProRule" id="PRU00192"/>
    </source>
</evidence>
<feature type="compositionally biased region" description="Basic and acidic residues" evidence="8">
    <location>
        <begin position="160"/>
        <end position="171"/>
    </location>
</feature>
<dbReference type="Pfam" id="PF14604">
    <property type="entry name" value="SH3_9"/>
    <property type="match status" value="1"/>
</dbReference>
<dbReference type="Proteomes" id="UP000230750">
    <property type="component" value="Unassembled WGS sequence"/>
</dbReference>
<dbReference type="GO" id="GO:0005886">
    <property type="term" value="C:plasma membrane"/>
    <property type="evidence" value="ECO:0007669"/>
    <property type="project" value="TreeGrafter"/>
</dbReference>
<feature type="region of interest" description="Disordered" evidence="8">
    <location>
        <begin position="446"/>
        <end position="484"/>
    </location>
</feature>
<dbReference type="SMART" id="SM00055">
    <property type="entry name" value="FCH"/>
    <property type="match status" value="1"/>
</dbReference>
<feature type="domain" description="SH3" evidence="9">
    <location>
        <begin position="483"/>
        <end position="542"/>
    </location>
</feature>
<feature type="domain" description="F-BAR" evidence="10">
    <location>
        <begin position="2"/>
        <end position="263"/>
    </location>
</feature>
<organism evidence="11 12">
    <name type="scientific">Stichopus japonicus</name>
    <name type="common">Sea cucumber</name>
    <dbReference type="NCBI Taxonomy" id="307972"/>
    <lineage>
        <taxon>Eukaryota</taxon>
        <taxon>Metazoa</taxon>
        <taxon>Echinodermata</taxon>
        <taxon>Eleutherozoa</taxon>
        <taxon>Echinozoa</taxon>
        <taxon>Holothuroidea</taxon>
        <taxon>Aspidochirotacea</taxon>
        <taxon>Aspidochirotida</taxon>
        <taxon>Stichopodidae</taxon>
        <taxon>Apostichopus</taxon>
    </lineage>
</organism>
<dbReference type="GO" id="GO:0043226">
    <property type="term" value="C:organelle"/>
    <property type="evidence" value="ECO:0007669"/>
    <property type="project" value="UniProtKB-ARBA"/>
</dbReference>
<keyword evidence="5" id="KW-0206">Cytoskeleton</keyword>
<dbReference type="Gene3D" id="1.20.1270.60">
    <property type="entry name" value="Arfaptin homology (AH) domain/BAR domain"/>
    <property type="match status" value="1"/>
</dbReference>
<dbReference type="InterPro" id="IPR001060">
    <property type="entry name" value="FCH_dom"/>
</dbReference>
<reference evidence="11 12" key="1">
    <citation type="journal article" date="2017" name="PLoS Biol.">
        <title>The sea cucumber genome provides insights into morphological evolution and visceral regeneration.</title>
        <authorList>
            <person name="Zhang X."/>
            <person name="Sun L."/>
            <person name="Yuan J."/>
            <person name="Sun Y."/>
            <person name="Gao Y."/>
            <person name="Zhang L."/>
            <person name="Li S."/>
            <person name="Dai H."/>
            <person name="Hamel J.F."/>
            <person name="Liu C."/>
            <person name="Yu Y."/>
            <person name="Liu S."/>
            <person name="Lin W."/>
            <person name="Guo K."/>
            <person name="Jin S."/>
            <person name="Xu P."/>
            <person name="Storey K.B."/>
            <person name="Huan P."/>
            <person name="Zhang T."/>
            <person name="Zhou Y."/>
            <person name="Zhang J."/>
            <person name="Lin C."/>
            <person name="Li X."/>
            <person name="Xing L."/>
            <person name="Huo D."/>
            <person name="Sun M."/>
            <person name="Wang L."/>
            <person name="Mercier A."/>
            <person name="Li F."/>
            <person name="Yang H."/>
            <person name="Xiang J."/>
        </authorList>
    </citation>
    <scope>NUCLEOTIDE SEQUENCE [LARGE SCALE GENOMIC DNA]</scope>
    <source>
        <strain evidence="11">Shaxun</strain>
        <tissue evidence="11">Muscle</tissue>
    </source>
</reference>
<dbReference type="PROSITE" id="PS50002">
    <property type="entry name" value="SH3"/>
    <property type="match status" value="1"/>
</dbReference>
<evidence type="ECO:0000256" key="5">
    <source>
        <dbReference type="ARBA" id="ARBA00023212"/>
    </source>
</evidence>
<dbReference type="InterPro" id="IPR036028">
    <property type="entry name" value="SH3-like_dom_sf"/>
</dbReference>
<keyword evidence="7" id="KW-0175">Coiled coil</keyword>
<evidence type="ECO:0000256" key="1">
    <source>
        <dbReference type="ARBA" id="ARBA00004245"/>
    </source>
</evidence>
<dbReference type="PANTHER" id="PTHR23065">
    <property type="entry name" value="PROLINE-SERINE-THREONINE PHOSPHATASE INTERACTING PROTEIN 1"/>
    <property type="match status" value="1"/>
</dbReference>
<proteinExistence type="predicted"/>
<dbReference type="SUPFAM" id="SSF103657">
    <property type="entry name" value="BAR/IMD domain-like"/>
    <property type="match status" value="1"/>
</dbReference>
<dbReference type="CDD" id="cd00174">
    <property type="entry name" value="SH3"/>
    <property type="match status" value="1"/>
</dbReference>
<dbReference type="SMART" id="SM00326">
    <property type="entry name" value="SH3"/>
    <property type="match status" value="1"/>
</dbReference>
<feature type="compositionally biased region" description="Acidic residues" evidence="8">
    <location>
        <begin position="471"/>
        <end position="483"/>
    </location>
</feature>
<dbReference type="PRINTS" id="PR00452">
    <property type="entry name" value="SH3DOMAIN"/>
</dbReference>
<evidence type="ECO:0000256" key="4">
    <source>
        <dbReference type="ARBA" id="ARBA00022553"/>
    </source>
</evidence>
<sequence length="543" mass="59777">MTSSSTAYIDKPTFDELLKYTKQNADICKEMVAVLQERSDLELSYQKALSKLSVRANKINPTTGGTFLNAWKTLSKQFEQEAQSHKTISIAIVNDAIKPMKKLMEQRAKERKSADAPVDKAIKAVTDRKNDVFKAQKNLLSKTKEFESTAAGSEATKNNKGKELSQKERSKLSTKHGKTSEAINKADREYFKAVKTAEQTRFQRIITMNQTAFALQNSESAYMEEIKKIIIKFVDVLGQIIPLIRGNYDAMKNGFASVTCATDVQNAIVKGNQATPEEQVLYDCFEDDMNISLSQRHRQYHLQRKLEMLDNVVNNVQKEQKSSGGKSVDKLPPNYSYLETIQDRDMTNLWNASRFRLVCALASVNSKPKPSNPVATYIRSEKDRSGGVKSFLNIPRDQKGQATLTVSTTSASGMTVDLSVENTKVQPVAAPQNPAPPSANPIPAAAAVAAAAPPAPAPPPAAQTNTQNTPFDEDGDDWDDEPDSGEKYVALYDFEPAGEGELALKAGDSVLVTQKDDDGWWNGTVNGITGQFPESYVKKADGL</sequence>
<dbReference type="InterPro" id="IPR001452">
    <property type="entry name" value="SH3_domain"/>
</dbReference>
<evidence type="ECO:0000256" key="8">
    <source>
        <dbReference type="SAM" id="MobiDB-lite"/>
    </source>
</evidence>
<dbReference type="PANTHER" id="PTHR23065:SF7">
    <property type="entry name" value="NOSTRIN, ISOFORM H"/>
    <property type="match status" value="1"/>
</dbReference>
<evidence type="ECO:0000313" key="11">
    <source>
        <dbReference type="EMBL" id="PIK45523.1"/>
    </source>
</evidence>
<dbReference type="InterPro" id="IPR031160">
    <property type="entry name" value="F_BAR_dom"/>
</dbReference>